<dbReference type="SUPFAM" id="SSF53850">
    <property type="entry name" value="Periplasmic binding protein-like II"/>
    <property type="match status" value="1"/>
</dbReference>
<name>C5C1M3_BEUC1</name>
<dbReference type="InterPro" id="IPR005950">
    <property type="entry name" value="ModA"/>
</dbReference>
<organism evidence="6 7">
    <name type="scientific">Beutenbergia cavernae (strain ATCC BAA-8 / DSM 12333 / CCUG 43141 / JCM 11478 / NBRC 16432 / NCIMB 13614 / HKI 0122)</name>
    <dbReference type="NCBI Taxonomy" id="471853"/>
    <lineage>
        <taxon>Bacteria</taxon>
        <taxon>Bacillati</taxon>
        <taxon>Actinomycetota</taxon>
        <taxon>Actinomycetes</taxon>
        <taxon>Micrococcales</taxon>
        <taxon>Beutenbergiaceae</taxon>
        <taxon>Beutenbergia</taxon>
    </lineage>
</organism>
<dbReference type="PANTHER" id="PTHR30632">
    <property type="entry name" value="MOLYBDATE-BINDING PERIPLASMIC PROTEIN"/>
    <property type="match status" value="1"/>
</dbReference>
<dbReference type="STRING" id="471853.Bcav_1231"/>
<dbReference type="InterPro" id="IPR050682">
    <property type="entry name" value="ModA/WtpA"/>
</dbReference>
<dbReference type="GO" id="GO:0030973">
    <property type="term" value="F:molybdate ion binding"/>
    <property type="evidence" value="ECO:0007669"/>
    <property type="project" value="TreeGrafter"/>
</dbReference>
<comment type="similarity">
    <text evidence="1">Belongs to the bacterial solute-binding protein ModA family.</text>
</comment>
<keyword evidence="7" id="KW-1185">Reference proteome</keyword>
<evidence type="ECO:0000313" key="6">
    <source>
        <dbReference type="EMBL" id="ACQ79491.1"/>
    </source>
</evidence>
<feature type="binding site" evidence="4">
    <location>
        <position position="207"/>
    </location>
    <ligand>
        <name>molybdate</name>
        <dbReference type="ChEBI" id="CHEBI:36264"/>
    </ligand>
</feature>
<sequence>MTPRPRGARRAPVLALSAALVVLLAACAGGADAPPGTERTTGSEDRSGEPEGEVAVFAAASLAAAFDEIATLAQERYPALTVRLTTDGSATLVTQLEQGAPADVLATADEATMAGAAEAGLVLEPASFATNVLVIAVPAGNPEGVTSLGDLVTLDVVTCAPEVPCGAAAARAFDAADVDVAPVSEEQAVSAVVAKVAAGEADAGLVYATDVLGAESELESVEIPDAPVNTYPIAVAAGSPNPAAADAFVELVLSEEGQRVLAAHGFSP</sequence>
<dbReference type="GO" id="GO:0046872">
    <property type="term" value="F:metal ion binding"/>
    <property type="evidence" value="ECO:0007669"/>
    <property type="project" value="UniProtKB-KW"/>
</dbReference>
<dbReference type="HOGENOM" id="CLU_065520_0_1_11"/>
<feature type="binding site" evidence="4">
    <location>
        <position position="189"/>
    </location>
    <ligand>
        <name>molybdate</name>
        <dbReference type="ChEBI" id="CHEBI:36264"/>
    </ligand>
</feature>
<feature type="binding site" evidence="4">
    <location>
        <position position="61"/>
    </location>
    <ligand>
        <name>molybdate</name>
        <dbReference type="ChEBI" id="CHEBI:36264"/>
    </ligand>
</feature>
<feature type="chain" id="PRO_5002949141" evidence="5">
    <location>
        <begin position="34"/>
        <end position="268"/>
    </location>
</feature>
<dbReference type="OrthoDB" id="9785015at2"/>
<proteinExistence type="inferred from homology"/>
<gene>
    <name evidence="6" type="ordered locus">Bcav_1231</name>
</gene>
<evidence type="ECO:0000313" key="7">
    <source>
        <dbReference type="Proteomes" id="UP000007962"/>
    </source>
</evidence>
<dbReference type="Pfam" id="PF13531">
    <property type="entry name" value="SBP_bac_11"/>
    <property type="match status" value="1"/>
</dbReference>
<evidence type="ECO:0000256" key="3">
    <source>
        <dbReference type="ARBA" id="ARBA00022729"/>
    </source>
</evidence>
<evidence type="ECO:0000256" key="1">
    <source>
        <dbReference type="ARBA" id="ARBA00009175"/>
    </source>
</evidence>
<accession>C5C1M3</accession>
<protein>
    <submittedName>
        <fullName evidence="6">Molybdenum ABC transporter, periplasmic molybdate-binding protein</fullName>
    </submittedName>
</protein>
<dbReference type="eggNOG" id="COG0725">
    <property type="taxonomic scope" value="Bacteria"/>
</dbReference>
<dbReference type="PROSITE" id="PS51257">
    <property type="entry name" value="PROKAR_LIPOPROTEIN"/>
    <property type="match status" value="1"/>
</dbReference>
<feature type="signal peptide" evidence="5">
    <location>
        <begin position="1"/>
        <end position="33"/>
    </location>
</feature>
<keyword evidence="3 5" id="KW-0732">Signal</keyword>
<evidence type="ECO:0000256" key="5">
    <source>
        <dbReference type="SAM" id="SignalP"/>
    </source>
</evidence>
<dbReference type="EMBL" id="CP001618">
    <property type="protein sequence ID" value="ACQ79491.1"/>
    <property type="molecule type" value="Genomic_DNA"/>
</dbReference>
<dbReference type="Gene3D" id="3.40.190.10">
    <property type="entry name" value="Periplasmic binding protein-like II"/>
    <property type="match status" value="2"/>
</dbReference>
<dbReference type="GO" id="GO:0015689">
    <property type="term" value="P:molybdate ion transport"/>
    <property type="evidence" value="ECO:0007669"/>
    <property type="project" value="InterPro"/>
</dbReference>
<reference evidence="6 7" key="1">
    <citation type="journal article" date="2009" name="Stand. Genomic Sci.">
        <title>Complete genome sequence of Beutenbergia cavernae type strain (HKI 0122).</title>
        <authorList>
            <person name="Land M."/>
            <person name="Pukall R."/>
            <person name="Abt B."/>
            <person name="Goker M."/>
            <person name="Rohde M."/>
            <person name="Glavina Del Rio T."/>
            <person name="Tice H."/>
            <person name="Copeland A."/>
            <person name="Cheng J.F."/>
            <person name="Lucas S."/>
            <person name="Chen F."/>
            <person name="Nolan M."/>
            <person name="Bruce D."/>
            <person name="Goodwin L."/>
            <person name="Pitluck S."/>
            <person name="Ivanova N."/>
            <person name="Mavromatis K."/>
            <person name="Ovchinnikova G."/>
            <person name="Pati A."/>
            <person name="Chen A."/>
            <person name="Palaniappan K."/>
            <person name="Hauser L."/>
            <person name="Chang Y.J."/>
            <person name="Jefferies C.C."/>
            <person name="Saunders E."/>
            <person name="Brettin T."/>
            <person name="Detter J.C."/>
            <person name="Han C."/>
            <person name="Chain P."/>
            <person name="Bristow J."/>
            <person name="Eisen J.A."/>
            <person name="Markowitz V."/>
            <person name="Hugenholtz P."/>
            <person name="Kyrpides N.C."/>
            <person name="Klenk H.P."/>
            <person name="Lapidus A."/>
        </authorList>
    </citation>
    <scope>NUCLEOTIDE SEQUENCE [LARGE SCALE GENOMIC DNA]</scope>
    <source>
        <strain evidence="7">ATCC BAA-8 / DSM 12333 / NBRC 16432</strain>
    </source>
</reference>
<dbReference type="NCBIfam" id="TIGR01256">
    <property type="entry name" value="modA"/>
    <property type="match status" value="1"/>
</dbReference>
<keyword evidence="4" id="KW-0500">Molybdenum</keyword>
<evidence type="ECO:0000256" key="4">
    <source>
        <dbReference type="PIRSR" id="PIRSR004846-1"/>
    </source>
</evidence>
<keyword evidence="2 4" id="KW-0479">Metal-binding</keyword>
<dbReference type="PIRSF" id="PIRSF004846">
    <property type="entry name" value="ModA"/>
    <property type="match status" value="1"/>
</dbReference>
<dbReference type="RefSeq" id="WP_015881731.1">
    <property type="nucleotide sequence ID" value="NC_012669.1"/>
</dbReference>
<evidence type="ECO:0000256" key="2">
    <source>
        <dbReference type="ARBA" id="ARBA00022723"/>
    </source>
</evidence>
<dbReference type="PANTHER" id="PTHR30632:SF0">
    <property type="entry name" value="SULFATE-BINDING PROTEIN"/>
    <property type="match status" value="1"/>
</dbReference>
<dbReference type="KEGG" id="bcv:Bcav_1231"/>
<dbReference type="Proteomes" id="UP000007962">
    <property type="component" value="Chromosome"/>
</dbReference>
<dbReference type="AlphaFoldDB" id="C5C1M3"/>
<feature type="binding site" evidence="4">
    <location>
        <position position="89"/>
    </location>
    <ligand>
        <name>molybdate</name>
        <dbReference type="ChEBI" id="CHEBI:36264"/>
    </ligand>
</feature>